<reference evidence="2 3" key="1">
    <citation type="submission" date="2023-10" db="EMBL/GenBank/DDBJ databases">
        <title>Niallia locisalis sp.nov. isolated from a salt pond sample.</title>
        <authorList>
            <person name="Li X.-J."/>
            <person name="Dong L."/>
        </authorList>
    </citation>
    <scope>NUCLEOTIDE SEQUENCE [LARGE SCALE GENOMIC DNA]</scope>
    <source>
        <strain evidence="2 3">DSM 29761</strain>
    </source>
</reference>
<accession>A0ABZ2C9R4</accession>
<keyword evidence="1" id="KW-0812">Transmembrane</keyword>
<sequence length="78" mass="9002">MEEEKKHFHESMDDPYNEPNDEPFNDVIDHYNKIEGNAGKPSNAGLGQLPKPLKYFGYFIIVFFSITIFLLILLAILN</sequence>
<protein>
    <recommendedName>
        <fullName evidence="4">Amino acid transporter</fullName>
    </recommendedName>
</protein>
<keyword evidence="1" id="KW-0472">Membrane</keyword>
<dbReference type="RefSeq" id="WP_338449402.1">
    <property type="nucleotide sequence ID" value="NZ_CP137640.1"/>
</dbReference>
<dbReference type="EMBL" id="CP137640">
    <property type="protein sequence ID" value="WVX80471.1"/>
    <property type="molecule type" value="Genomic_DNA"/>
</dbReference>
<evidence type="ECO:0000256" key="1">
    <source>
        <dbReference type="SAM" id="Phobius"/>
    </source>
</evidence>
<dbReference type="Proteomes" id="UP001357223">
    <property type="component" value="Chromosome"/>
</dbReference>
<feature type="transmembrane region" description="Helical" evidence="1">
    <location>
        <begin position="55"/>
        <end position="77"/>
    </location>
</feature>
<name>A0ABZ2C9R4_9BACI</name>
<evidence type="ECO:0008006" key="4">
    <source>
        <dbReference type="Google" id="ProtNLM"/>
    </source>
</evidence>
<evidence type="ECO:0000313" key="3">
    <source>
        <dbReference type="Proteomes" id="UP001357223"/>
    </source>
</evidence>
<keyword evidence="1" id="KW-1133">Transmembrane helix</keyword>
<gene>
    <name evidence="2" type="ORF">R4Z09_25015</name>
</gene>
<organism evidence="2 3">
    <name type="scientific">Niallia oryzisoli</name>
    <dbReference type="NCBI Taxonomy" id="1737571"/>
    <lineage>
        <taxon>Bacteria</taxon>
        <taxon>Bacillati</taxon>
        <taxon>Bacillota</taxon>
        <taxon>Bacilli</taxon>
        <taxon>Bacillales</taxon>
        <taxon>Bacillaceae</taxon>
        <taxon>Niallia</taxon>
    </lineage>
</organism>
<evidence type="ECO:0000313" key="2">
    <source>
        <dbReference type="EMBL" id="WVX80471.1"/>
    </source>
</evidence>
<proteinExistence type="predicted"/>
<keyword evidence="3" id="KW-1185">Reference proteome</keyword>